<dbReference type="Pfam" id="PF01569">
    <property type="entry name" value="PAP2"/>
    <property type="match status" value="1"/>
</dbReference>
<dbReference type="Proteomes" id="UP000823854">
    <property type="component" value="Unassembled WGS sequence"/>
</dbReference>
<dbReference type="AlphaFoldDB" id="A0A9D2Q1X3"/>
<feature type="transmembrane region" description="Helical" evidence="1">
    <location>
        <begin position="103"/>
        <end position="121"/>
    </location>
</feature>
<dbReference type="SMART" id="SM00014">
    <property type="entry name" value="acidPPc"/>
    <property type="match status" value="1"/>
</dbReference>
<comment type="caution">
    <text evidence="3">The sequence shown here is derived from an EMBL/GenBank/DDBJ whole genome shotgun (WGS) entry which is preliminary data.</text>
</comment>
<feature type="transmembrane region" description="Helical" evidence="1">
    <location>
        <begin position="141"/>
        <end position="160"/>
    </location>
</feature>
<evidence type="ECO:0000313" key="3">
    <source>
        <dbReference type="EMBL" id="HJC70846.1"/>
    </source>
</evidence>
<keyword evidence="1" id="KW-0472">Membrane</keyword>
<dbReference type="EMBL" id="DWWC01000307">
    <property type="protein sequence ID" value="HJC70846.1"/>
    <property type="molecule type" value="Genomic_DNA"/>
</dbReference>
<reference evidence="3" key="1">
    <citation type="journal article" date="2021" name="PeerJ">
        <title>Extensive microbial diversity within the chicken gut microbiome revealed by metagenomics and culture.</title>
        <authorList>
            <person name="Gilroy R."/>
            <person name="Ravi A."/>
            <person name="Getino M."/>
            <person name="Pursley I."/>
            <person name="Horton D.L."/>
            <person name="Alikhan N.F."/>
            <person name="Baker D."/>
            <person name="Gharbi K."/>
            <person name="Hall N."/>
            <person name="Watson M."/>
            <person name="Adriaenssens E.M."/>
            <person name="Foster-Nyarko E."/>
            <person name="Jarju S."/>
            <person name="Secka A."/>
            <person name="Antonio M."/>
            <person name="Oren A."/>
            <person name="Chaudhuri R.R."/>
            <person name="La Ragione R."/>
            <person name="Hildebrand F."/>
            <person name="Pallen M.J."/>
        </authorList>
    </citation>
    <scope>NUCLEOTIDE SEQUENCE</scope>
    <source>
        <strain evidence="3">CHK130-7132</strain>
    </source>
</reference>
<dbReference type="InterPro" id="IPR000326">
    <property type="entry name" value="PAP2/HPO"/>
</dbReference>
<evidence type="ECO:0000313" key="4">
    <source>
        <dbReference type="Proteomes" id="UP000823854"/>
    </source>
</evidence>
<protein>
    <submittedName>
        <fullName evidence="3">Phosphatase PAP2 family protein</fullName>
    </submittedName>
</protein>
<feature type="transmembrane region" description="Helical" evidence="1">
    <location>
        <begin position="74"/>
        <end position="96"/>
    </location>
</feature>
<feature type="transmembrane region" description="Helical" evidence="1">
    <location>
        <begin position="194"/>
        <end position="214"/>
    </location>
</feature>
<evidence type="ECO:0000259" key="2">
    <source>
        <dbReference type="SMART" id="SM00014"/>
    </source>
</evidence>
<feature type="domain" description="Phosphatidic acid phosphatase type 2/haloperoxidase" evidence="2">
    <location>
        <begin position="105"/>
        <end position="209"/>
    </location>
</feature>
<keyword evidence="1" id="KW-0812">Transmembrane</keyword>
<accession>A0A9D2Q1X3</accession>
<feature type="transmembrane region" description="Helical" evidence="1">
    <location>
        <begin position="250"/>
        <end position="276"/>
    </location>
</feature>
<feature type="transmembrane region" description="Helical" evidence="1">
    <location>
        <begin position="288"/>
        <end position="311"/>
    </location>
</feature>
<gene>
    <name evidence="3" type="ORF">H9932_14385</name>
</gene>
<feature type="transmembrane region" description="Helical" evidence="1">
    <location>
        <begin position="167"/>
        <end position="188"/>
    </location>
</feature>
<dbReference type="Gene3D" id="1.20.144.10">
    <property type="entry name" value="Phosphatidic acid phosphatase type 2/haloperoxidase"/>
    <property type="match status" value="1"/>
</dbReference>
<dbReference type="InterPro" id="IPR036938">
    <property type="entry name" value="PAP2/HPO_sf"/>
</dbReference>
<name>A0A9D2Q1X3_9MICO</name>
<reference evidence="3" key="2">
    <citation type="submission" date="2021-04" db="EMBL/GenBank/DDBJ databases">
        <authorList>
            <person name="Gilroy R."/>
        </authorList>
    </citation>
    <scope>NUCLEOTIDE SEQUENCE</scope>
    <source>
        <strain evidence="3">CHK130-7132</strain>
    </source>
</reference>
<evidence type="ECO:0000256" key="1">
    <source>
        <dbReference type="SAM" id="Phobius"/>
    </source>
</evidence>
<proteinExistence type="predicted"/>
<organism evidence="3 4">
    <name type="scientific">Candidatus Brachybacterium intestinipullorum</name>
    <dbReference type="NCBI Taxonomy" id="2838512"/>
    <lineage>
        <taxon>Bacteria</taxon>
        <taxon>Bacillati</taxon>
        <taxon>Actinomycetota</taxon>
        <taxon>Actinomycetes</taxon>
        <taxon>Micrococcales</taxon>
        <taxon>Dermabacteraceae</taxon>
        <taxon>Brachybacterium</taxon>
    </lineage>
</organism>
<keyword evidence="1" id="KW-1133">Transmembrane helix</keyword>
<dbReference type="SUPFAM" id="SSF48317">
    <property type="entry name" value="Acid phosphatase/Vanadium-dependent haloperoxidase"/>
    <property type="match status" value="1"/>
</dbReference>
<sequence>MPAGGPRPDRSDRAGRPVGLVRPLLSLLVAALCAAATALLARSAVGTASGQRLDQLTLSGSRGHEGRLAQLAELAVGTVSMPVIIALLVLTTAIALLRRRPGLLVPLAALVLGANLTTQVVKHLLLSREVLGPGIEPTANSFPSGHTTLAATAMIALVLASGRARPLIAPLGVLWSTAVGLGTLVNGWHRPSDVLGAVAVTATWTFLVLGLDGLRTRSLLRRAASPGARGRRRRGRDAGRAAARPPHLETACAAVLGAAGAAGLLYGVVALAGLPLPLDLADSALQQAAFRATSAVIAGATAAWVALVMVLRTPRVLRADAAERVP</sequence>